<dbReference type="AlphaFoldDB" id="A0A2V2YR62"/>
<proteinExistence type="predicted"/>
<protein>
    <submittedName>
        <fullName evidence="2">Putative transcriptional regulator</fullName>
    </submittedName>
</protein>
<accession>A0A2V2YR62</accession>
<reference evidence="2 3" key="1">
    <citation type="submission" date="2018-05" db="EMBL/GenBank/DDBJ databases">
        <title>Genomic Encyclopedia of Type Strains, Phase III (KMG-III): the genomes of soil and plant-associated and newly described type strains.</title>
        <authorList>
            <person name="Whitman W."/>
        </authorList>
    </citation>
    <scope>NUCLEOTIDE SEQUENCE [LARGE SCALE GENOMIC DNA]</scope>
    <source>
        <strain evidence="2 3">CECT 5696</strain>
    </source>
</reference>
<keyword evidence="3" id="KW-1185">Reference proteome</keyword>
<evidence type="ECO:0000313" key="2">
    <source>
        <dbReference type="EMBL" id="PWV97378.1"/>
    </source>
</evidence>
<sequence length="133" mass="15828">MNVLLSIKPEFVEKIFTKEKRYEYRKSIFKQKVDKVIIYSTMPEGMIVGEFQIEDILCGEPEKIWEATNDFSGISYGFYNEYFKSKDEAYAIKIGYLTRYKEPIDPKTLSDSFTAPQSFFYIDDNYQKKRNKE</sequence>
<dbReference type="Gene3D" id="2.30.130.30">
    <property type="entry name" value="Hypothetical protein"/>
    <property type="match status" value="1"/>
</dbReference>
<organism evidence="2 3">
    <name type="scientific">Paenibacillus cellulosilyticus</name>
    <dbReference type="NCBI Taxonomy" id="375489"/>
    <lineage>
        <taxon>Bacteria</taxon>
        <taxon>Bacillati</taxon>
        <taxon>Bacillota</taxon>
        <taxon>Bacilli</taxon>
        <taxon>Bacillales</taxon>
        <taxon>Paenibacillaceae</taxon>
        <taxon>Paenibacillus</taxon>
    </lineage>
</organism>
<name>A0A2V2YR62_9BACL</name>
<feature type="domain" description="ASCH" evidence="1">
    <location>
        <begin position="5"/>
        <end position="94"/>
    </location>
</feature>
<dbReference type="EMBL" id="QGTQ01000021">
    <property type="protein sequence ID" value="PWV97378.1"/>
    <property type="molecule type" value="Genomic_DNA"/>
</dbReference>
<evidence type="ECO:0000313" key="3">
    <source>
        <dbReference type="Proteomes" id="UP000246635"/>
    </source>
</evidence>
<comment type="caution">
    <text evidence="2">The sequence shown here is derived from an EMBL/GenBank/DDBJ whole genome shotgun (WGS) entry which is preliminary data.</text>
</comment>
<dbReference type="Proteomes" id="UP000246635">
    <property type="component" value="Unassembled WGS sequence"/>
</dbReference>
<dbReference type="OrthoDB" id="9800495at2"/>
<gene>
    <name evidence="2" type="ORF">DFQ01_12120</name>
</gene>
<dbReference type="RefSeq" id="WP_110045904.1">
    <property type="nucleotide sequence ID" value="NZ_CP054613.1"/>
</dbReference>
<dbReference type="SUPFAM" id="SSF88697">
    <property type="entry name" value="PUA domain-like"/>
    <property type="match status" value="1"/>
</dbReference>
<dbReference type="InterPro" id="IPR015947">
    <property type="entry name" value="PUA-like_sf"/>
</dbReference>
<evidence type="ECO:0000259" key="1">
    <source>
        <dbReference type="Pfam" id="PF04266"/>
    </source>
</evidence>
<dbReference type="InterPro" id="IPR007374">
    <property type="entry name" value="ASCH_domain"/>
</dbReference>
<dbReference type="Pfam" id="PF04266">
    <property type="entry name" value="ASCH"/>
    <property type="match status" value="1"/>
</dbReference>